<keyword evidence="1" id="KW-0175">Coiled coil</keyword>
<feature type="compositionally biased region" description="Polar residues" evidence="2">
    <location>
        <begin position="184"/>
        <end position="203"/>
    </location>
</feature>
<proteinExistence type="predicted"/>
<name>D8PLQ1_SCHCM</name>
<organism evidence="5">
    <name type="scientific">Schizophyllum commune (strain H4-8 / FGSC 9210)</name>
    <name type="common">Split gill fungus</name>
    <dbReference type="NCBI Taxonomy" id="578458"/>
    <lineage>
        <taxon>Eukaryota</taxon>
        <taxon>Fungi</taxon>
        <taxon>Dikarya</taxon>
        <taxon>Basidiomycota</taxon>
        <taxon>Agaricomycotina</taxon>
        <taxon>Agaricomycetes</taxon>
        <taxon>Agaricomycetidae</taxon>
        <taxon>Agaricales</taxon>
        <taxon>Schizophyllaceae</taxon>
        <taxon>Schizophyllum</taxon>
    </lineage>
</organism>
<dbReference type="RefSeq" id="XP_003038999.1">
    <property type="nucleotide sequence ID" value="XM_003038953.1"/>
</dbReference>
<feature type="region of interest" description="Disordered" evidence="2">
    <location>
        <begin position="341"/>
        <end position="364"/>
    </location>
</feature>
<feature type="region of interest" description="Disordered" evidence="2">
    <location>
        <begin position="167"/>
        <end position="296"/>
    </location>
</feature>
<feature type="non-terminal residue" evidence="4">
    <location>
        <position position="436"/>
    </location>
</feature>
<dbReference type="Pfam" id="PF10444">
    <property type="entry name" value="Nbl1_Borealin_N"/>
    <property type="match status" value="1"/>
</dbReference>
<feature type="region of interest" description="Disordered" evidence="2">
    <location>
        <begin position="1"/>
        <end position="27"/>
    </location>
</feature>
<accession>D8PLQ1</accession>
<dbReference type="OrthoDB" id="2392550at2759"/>
<dbReference type="Proteomes" id="UP000007431">
    <property type="component" value="Unassembled WGS sequence"/>
</dbReference>
<evidence type="ECO:0000256" key="1">
    <source>
        <dbReference type="SAM" id="Coils"/>
    </source>
</evidence>
<feature type="compositionally biased region" description="Polar residues" evidence="2">
    <location>
        <begin position="245"/>
        <end position="265"/>
    </location>
</feature>
<dbReference type="EMBL" id="GL377302">
    <property type="protein sequence ID" value="EFJ04097.1"/>
    <property type="molecule type" value="Genomic_DNA"/>
</dbReference>
<evidence type="ECO:0000259" key="3">
    <source>
        <dbReference type="Pfam" id="PF10444"/>
    </source>
</evidence>
<dbReference type="InterPro" id="IPR018851">
    <property type="entry name" value="Borealin_N"/>
</dbReference>
<dbReference type="GeneID" id="9585523"/>
<keyword evidence="5" id="KW-1185">Reference proteome</keyword>
<dbReference type="VEuPathDB" id="FungiDB:SCHCODRAFT_02609256"/>
<feature type="compositionally biased region" description="Polar residues" evidence="2">
    <location>
        <begin position="276"/>
        <end position="292"/>
    </location>
</feature>
<sequence>MPVETQARPALAPRSPNKTAAPAHDDRAMKKAVADLFARETDARILEHRRQLDFQIEAFKQRQETLITALPRTVRSMTMREFMTKYDGDVKAAIAGQSGRVGAGGLGGIASNCSGRVAGLVAQAQMQKEELNKKRKRVEDDLDALRAAKRSPQKAMAVMREGTPLKTHTDRFISPSPSKKRLIQTPTRQTPSRIQPSRMQSPSRVHDATPRVQVTTPSRVRPPTIATFSPALTLSKTPKYPGSHTLASGSSYQTISGSPNRTLGGSPTRLLAGSPSRIQNDSPNRLNVSAATSPARRVPVKGRIIVHKLDSQPSASTSSATGASLALSSIFAKARDSPSAFAMTPRSASNPAPPSTLRPVATPLTPRRAHSTLALRTSTLGVRIPTIDGHVLELDPLTNSPGDLDRLQGISTRAKQEARKEMGRLVEGAMRKWRVG</sequence>
<protein>
    <recommendedName>
        <fullName evidence="3">Borealin N-terminal domain-containing protein</fullName>
    </recommendedName>
</protein>
<dbReference type="InParanoid" id="D8PLQ1"/>
<gene>
    <name evidence="4" type="ORF">SCHCODRAFT_104671</name>
</gene>
<feature type="compositionally biased region" description="Polar residues" evidence="2">
    <location>
        <begin position="226"/>
        <end position="236"/>
    </location>
</feature>
<feature type="coiled-coil region" evidence="1">
    <location>
        <begin position="121"/>
        <end position="148"/>
    </location>
</feature>
<reference evidence="4 5" key="1">
    <citation type="journal article" date="2010" name="Nat. Biotechnol.">
        <title>Genome sequence of the model mushroom Schizophyllum commune.</title>
        <authorList>
            <person name="Ohm R.A."/>
            <person name="de Jong J.F."/>
            <person name="Lugones L.G."/>
            <person name="Aerts A."/>
            <person name="Kothe E."/>
            <person name="Stajich J.E."/>
            <person name="de Vries R.P."/>
            <person name="Record E."/>
            <person name="Levasseur A."/>
            <person name="Baker S.E."/>
            <person name="Bartholomew K.A."/>
            <person name="Coutinho P.M."/>
            <person name="Erdmann S."/>
            <person name="Fowler T.J."/>
            <person name="Gathman A.C."/>
            <person name="Lombard V."/>
            <person name="Henrissat B."/>
            <person name="Knabe N."/>
            <person name="Kuees U."/>
            <person name="Lilly W.W."/>
            <person name="Lindquist E."/>
            <person name="Lucas S."/>
            <person name="Magnuson J.K."/>
            <person name="Piumi F."/>
            <person name="Raudaskoski M."/>
            <person name="Salamov A."/>
            <person name="Schmutz J."/>
            <person name="Schwarze F.W.M.R."/>
            <person name="vanKuyk P.A."/>
            <person name="Horton J.S."/>
            <person name="Grigoriev I.V."/>
            <person name="Woesten H.A.B."/>
        </authorList>
    </citation>
    <scope>NUCLEOTIDE SEQUENCE [LARGE SCALE GENOMIC DNA]</scope>
    <source>
        <strain evidence="5">H4-8 / FGSC 9210</strain>
    </source>
</reference>
<dbReference type="AlphaFoldDB" id="D8PLQ1"/>
<evidence type="ECO:0000313" key="5">
    <source>
        <dbReference type="Proteomes" id="UP000007431"/>
    </source>
</evidence>
<evidence type="ECO:0000256" key="2">
    <source>
        <dbReference type="SAM" id="MobiDB-lite"/>
    </source>
</evidence>
<dbReference type="HOGENOM" id="CLU_628753_0_0_1"/>
<evidence type="ECO:0000313" key="4">
    <source>
        <dbReference type="EMBL" id="EFJ04097.1"/>
    </source>
</evidence>
<dbReference type="KEGG" id="scm:SCHCO_02609256"/>
<feature type="domain" description="Borealin N-terminal" evidence="3">
    <location>
        <begin position="37"/>
        <end position="85"/>
    </location>
</feature>